<dbReference type="NCBIfam" id="TIGR00502">
    <property type="entry name" value="nagB"/>
    <property type="match status" value="1"/>
</dbReference>
<dbReference type="HAMAP" id="MF_01241">
    <property type="entry name" value="GlcN6P_deamin"/>
    <property type="match status" value="1"/>
</dbReference>
<evidence type="ECO:0000313" key="7">
    <source>
        <dbReference type="Proteomes" id="UP000515823"/>
    </source>
</evidence>
<keyword evidence="2 4" id="KW-0378">Hydrolase</keyword>
<dbReference type="GO" id="GO:0006046">
    <property type="term" value="P:N-acetylglucosamine catabolic process"/>
    <property type="evidence" value="ECO:0007669"/>
    <property type="project" value="UniProtKB-UniRule"/>
</dbReference>
<evidence type="ECO:0000256" key="1">
    <source>
        <dbReference type="ARBA" id="ARBA00000644"/>
    </source>
</evidence>
<comment type="pathway">
    <text evidence="4">Amino-sugar metabolism; N-acetylneuraminate degradation; D-fructose 6-phosphate from N-acetylneuraminate: step 5/5.</text>
</comment>
<dbReference type="KEGG" id="qdo:H9Q78_07800"/>
<dbReference type="RefSeq" id="WP_249304781.1">
    <property type="nucleotide sequence ID" value="NZ_CP060634.1"/>
</dbReference>
<dbReference type="GO" id="GO:0004342">
    <property type="term" value="F:glucosamine-6-phosphate deaminase activity"/>
    <property type="evidence" value="ECO:0007669"/>
    <property type="project" value="UniProtKB-UniRule"/>
</dbReference>
<evidence type="ECO:0000259" key="5">
    <source>
        <dbReference type="Pfam" id="PF01182"/>
    </source>
</evidence>
<dbReference type="Pfam" id="PF01182">
    <property type="entry name" value="Glucosamine_iso"/>
    <property type="match status" value="1"/>
</dbReference>
<dbReference type="SUPFAM" id="SSF100950">
    <property type="entry name" value="NagB/RpiA/CoA transferase-like"/>
    <property type="match status" value="1"/>
</dbReference>
<dbReference type="PANTHER" id="PTHR11280:SF5">
    <property type="entry name" value="GLUCOSAMINE-6-PHOSPHATE ISOMERASE"/>
    <property type="match status" value="1"/>
</dbReference>
<accession>A0A7G9G881</accession>
<dbReference type="InterPro" id="IPR004547">
    <property type="entry name" value="Glucosamine6P_isomerase"/>
</dbReference>
<feature type="active site" description="For ring-opening step" evidence="4">
    <location>
        <position position="143"/>
    </location>
</feature>
<feature type="active site" description="Proton acceptor; for enolization step" evidence="4">
    <location>
        <position position="67"/>
    </location>
</feature>
<feature type="domain" description="Glucosamine/galactosamine-6-phosphate isomerase" evidence="5">
    <location>
        <begin position="18"/>
        <end position="224"/>
    </location>
</feature>
<dbReference type="CDD" id="cd01399">
    <property type="entry name" value="GlcN6P_deaminase"/>
    <property type="match status" value="1"/>
</dbReference>
<dbReference type="GO" id="GO:0042802">
    <property type="term" value="F:identical protein binding"/>
    <property type="evidence" value="ECO:0007669"/>
    <property type="project" value="TreeGrafter"/>
</dbReference>
<dbReference type="InterPro" id="IPR037171">
    <property type="entry name" value="NagB/RpiA_transferase-like"/>
</dbReference>
<sequence length="245" mass="27504">MKVIQADNYEDLGKIAGEMIFRQMEAKDDSVLGLATGETPVGIYQYLAEGYQDRNLSFSKVRTVNLDEYIGMDGSNEQSYRYFMNKHLFNKVDIRKEFTEVPNGKCEDVEQECLRYEKRIEEFGGIDIQILGMGENGHIGFNEPGNEFICDTHVVQLTEDTRKVNARFFDSADSVPEQAITMGIRTILKARKIILAVYGVKKAEALAGVLKDRVTPWLPASVLQFHPDVTVIADAGALSKCTGLY</sequence>
<evidence type="ECO:0000313" key="6">
    <source>
        <dbReference type="EMBL" id="QNM07013.1"/>
    </source>
</evidence>
<dbReference type="GO" id="GO:0006043">
    <property type="term" value="P:glucosamine catabolic process"/>
    <property type="evidence" value="ECO:0007669"/>
    <property type="project" value="TreeGrafter"/>
</dbReference>
<evidence type="ECO:0000256" key="3">
    <source>
        <dbReference type="ARBA" id="ARBA00023277"/>
    </source>
</evidence>
<dbReference type="Proteomes" id="UP000515823">
    <property type="component" value="Chromosome"/>
</dbReference>
<keyword evidence="7" id="KW-1185">Reference proteome</keyword>
<comment type="function">
    <text evidence="4">Catalyzes the reversible isomerization-deamination of glucosamine 6-phosphate (GlcN6P) to form fructose 6-phosphate (Fru6P) and ammonium ion.</text>
</comment>
<dbReference type="PROSITE" id="PS01161">
    <property type="entry name" value="GLC_GALNAC_ISOMERASE"/>
    <property type="match status" value="1"/>
</dbReference>
<proteinExistence type="inferred from homology"/>
<dbReference type="InterPro" id="IPR006148">
    <property type="entry name" value="Glc/Gal-6P_isomerase"/>
</dbReference>
<feature type="active site" description="For ring-opening step" evidence="4">
    <location>
        <position position="136"/>
    </location>
</feature>
<evidence type="ECO:0000256" key="4">
    <source>
        <dbReference type="HAMAP-Rule" id="MF_01241"/>
    </source>
</evidence>
<keyword evidence="3 4" id="KW-0119">Carbohydrate metabolism</keyword>
<dbReference type="EC" id="3.5.99.6" evidence="4"/>
<dbReference type="PANTHER" id="PTHR11280">
    <property type="entry name" value="GLUCOSAMINE-6-PHOSPHATE ISOMERASE"/>
    <property type="match status" value="1"/>
</dbReference>
<feature type="active site" description="Proton acceptor; for ring-opening step" evidence="4">
    <location>
        <position position="138"/>
    </location>
</feature>
<dbReference type="AlphaFoldDB" id="A0A7G9G881"/>
<comment type="catalytic activity">
    <reaction evidence="1 4">
        <text>alpha-D-glucosamine 6-phosphate + H2O = beta-D-fructose 6-phosphate + NH4(+)</text>
        <dbReference type="Rhea" id="RHEA:12172"/>
        <dbReference type="ChEBI" id="CHEBI:15377"/>
        <dbReference type="ChEBI" id="CHEBI:28938"/>
        <dbReference type="ChEBI" id="CHEBI:57634"/>
        <dbReference type="ChEBI" id="CHEBI:75989"/>
        <dbReference type="EC" id="3.5.99.6"/>
    </reaction>
</comment>
<dbReference type="GO" id="GO:0005737">
    <property type="term" value="C:cytoplasm"/>
    <property type="evidence" value="ECO:0007669"/>
    <property type="project" value="TreeGrafter"/>
</dbReference>
<comment type="similarity">
    <text evidence="4">Belongs to the glucosamine/galactosamine-6-phosphate isomerase family. NagB subfamily.</text>
</comment>
<dbReference type="UniPathway" id="UPA00629">
    <property type="reaction ID" value="UER00684"/>
</dbReference>
<gene>
    <name evidence="4 6" type="primary">nagB</name>
    <name evidence="6" type="ORF">H9Q78_07800</name>
</gene>
<reference evidence="6 7" key="1">
    <citation type="submission" date="2020-08" db="EMBL/GenBank/DDBJ databases">
        <authorList>
            <person name="Liu C."/>
            <person name="Sun Q."/>
        </authorList>
    </citation>
    <scope>NUCLEOTIDE SEQUENCE [LARGE SCALE GENOMIC DNA]</scope>
    <source>
        <strain evidence="6 7">NSJ-38</strain>
    </source>
</reference>
<dbReference type="Gene3D" id="3.40.50.1360">
    <property type="match status" value="1"/>
</dbReference>
<evidence type="ECO:0000256" key="2">
    <source>
        <dbReference type="ARBA" id="ARBA00022801"/>
    </source>
</evidence>
<organism evidence="6 7">
    <name type="scientific">Qiania dongpingensis</name>
    <dbReference type="NCBI Taxonomy" id="2763669"/>
    <lineage>
        <taxon>Bacteria</taxon>
        <taxon>Bacillati</taxon>
        <taxon>Bacillota</taxon>
        <taxon>Clostridia</taxon>
        <taxon>Lachnospirales</taxon>
        <taxon>Lachnospiraceae</taxon>
        <taxon>Qiania</taxon>
    </lineage>
</organism>
<dbReference type="InterPro" id="IPR018321">
    <property type="entry name" value="Glucosamine6P_isomerase_CS"/>
</dbReference>
<dbReference type="EMBL" id="CP060634">
    <property type="protein sequence ID" value="QNM07013.1"/>
    <property type="molecule type" value="Genomic_DNA"/>
</dbReference>
<dbReference type="GO" id="GO:0019262">
    <property type="term" value="P:N-acetylneuraminate catabolic process"/>
    <property type="evidence" value="ECO:0007669"/>
    <property type="project" value="UniProtKB-UniRule"/>
</dbReference>
<comment type="caution">
    <text evidence="4">Lacks conserved residue(s) required for the propagation of feature annotation.</text>
</comment>
<dbReference type="GO" id="GO:0005975">
    <property type="term" value="P:carbohydrate metabolic process"/>
    <property type="evidence" value="ECO:0007669"/>
    <property type="project" value="InterPro"/>
</dbReference>
<dbReference type="FunFam" id="3.40.50.1360:FF:000003">
    <property type="entry name" value="Glucosamine-6-phosphate deaminase"/>
    <property type="match status" value="1"/>
</dbReference>
<name>A0A7G9G881_9FIRM</name>
<protein>
    <recommendedName>
        <fullName evidence="4">Glucosamine-6-phosphate deaminase</fullName>
        <ecNumber evidence="4">3.5.99.6</ecNumber>
    </recommendedName>
    <alternativeName>
        <fullName evidence="4">GlcN6P deaminase</fullName>
        <shortName evidence="4">GNPDA</shortName>
    </alternativeName>
    <alternativeName>
        <fullName evidence="4">Glucosamine-6-phosphate isomerase</fullName>
    </alternativeName>
</protein>